<organism evidence="1 2">
    <name type="scientific">Trifolium medium</name>
    <dbReference type="NCBI Taxonomy" id="97028"/>
    <lineage>
        <taxon>Eukaryota</taxon>
        <taxon>Viridiplantae</taxon>
        <taxon>Streptophyta</taxon>
        <taxon>Embryophyta</taxon>
        <taxon>Tracheophyta</taxon>
        <taxon>Spermatophyta</taxon>
        <taxon>Magnoliopsida</taxon>
        <taxon>eudicotyledons</taxon>
        <taxon>Gunneridae</taxon>
        <taxon>Pentapetalae</taxon>
        <taxon>rosids</taxon>
        <taxon>fabids</taxon>
        <taxon>Fabales</taxon>
        <taxon>Fabaceae</taxon>
        <taxon>Papilionoideae</taxon>
        <taxon>50 kb inversion clade</taxon>
        <taxon>NPAAA clade</taxon>
        <taxon>Hologalegina</taxon>
        <taxon>IRL clade</taxon>
        <taxon>Trifolieae</taxon>
        <taxon>Trifolium</taxon>
    </lineage>
</organism>
<protein>
    <submittedName>
        <fullName evidence="1">CSL zinc finger domain-containing protein</fullName>
    </submittedName>
</protein>
<evidence type="ECO:0000313" key="2">
    <source>
        <dbReference type="Proteomes" id="UP000265520"/>
    </source>
</evidence>
<dbReference type="AlphaFoldDB" id="A0A392Q554"/>
<comment type="caution">
    <text evidence="1">The sequence shown here is derived from an EMBL/GenBank/DDBJ whole genome shotgun (WGS) entry which is preliminary data.</text>
</comment>
<dbReference type="EMBL" id="LXQA010114935">
    <property type="protein sequence ID" value="MCI19461.1"/>
    <property type="molecule type" value="Genomic_DNA"/>
</dbReference>
<keyword evidence="2" id="KW-1185">Reference proteome</keyword>
<proteinExistence type="predicted"/>
<sequence length="77" mass="8681">ARAGGYMVAFAGQKYAARSLPVMFADDSYIIISFTLLTFSGTDKNLDALNSWYEVKNLRQYSLTGLYTDLRDSIIRD</sequence>
<feature type="non-terminal residue" evidence="1">
    <location>
        <position position="1"/>
    </location>
</feature>
<reference evidence="1 2" key="1">
    <citation type="journal article" date="2018" name="Front. Plant Sci.">
        <title>Red Clover (Trifolium pratense) and Zigzag Clover (T. medium) - A Picture of Genomic Similarities and Differences.</title>
        <authorList>
            <person name="Dluhosova J."/>
            <person name="Istvanek J."/>
            <person name="Nedelnik J."/>
            <person name="Repkova J."/>
        </authorList>
    </citation>
    <scope>NUCLEOTIDE SEQUENCE [LARGE SCALE GENOMIC DNA]</scope>
    <source>
        <strain evidence="2">cv. 10/8</strain>
        <tissue evidence="1">Leaf</tissue>
    </source>
</reference>
<accession>A0A392Q554</accession>
<dbReference type="Proteomes" id="UP000265520">
    <property type="component" value="Unassembled WGS sequence"/>
</dbReference>
<evidence type="ECO:0000313" key="1">
    <source>
        <dbReference type="EMBL" id="MCI19461.1"/>
    </source>
</evidence>
<name>A0A392Q554_9FABA</name>